<evidence type="ECO:0000313" key="2">
    <source>
        <dbReference type="Proteomes" id="UP000184047"/>
    </source>
</evidence>
<evidence type="ECO:0000313" key="1">
    <source>
        <dbReference type="EMBL" id="SHH89661.1"/>
    </source>
</evidence>
<dbReference type="Proteomes" id="UP000184047">
    <property type="component" value="Unassembled WGS sequence"/>
</dbReference>
<proteinExistence type="predicted"/>
<protein>
    <submittedName>
        <fullName evidence="1">Uncharacterized protein</fullName>
    </submittedName>
</protein>
<keyword evidence="2" id="KW-1185">Reference proteome</keyword>
<dbReference type="RefSeq" id="WP_073066492.1">
    <property type="nucleotide sequence ID" value="NZ_FQWT01000008.1"/>
</dbReference>
<dbReference type="OrthoDB" id="1275165at2"/>
<name>A0A1M5WQ98_9FLAO</name>
<organism evidence="1 2">
    <name type="scientific">Chryseobacterium oranimense</name>
    <dbReference type="NCBI Taxonomy" id="421058"/>
    <lineage>
        <taxon>Bacteria</taxon>
        <taxon>Pseudomonadati</taxon>
        <taxon>Bacteroidota</taxon>
        <taxon>Flavobacteriia</taxon>
        <taxon>Flavobacteriales</taxon>
        <taxon>Weeksellaceae</taxon>
        <taxon>Chryseobacterium group</taxon>
        <taxon>Chryseobacterium</taxon>
    </lineage>
</organism>
<reference evidence="2" key="1">
    <citation type="submission" date="2016-11" db="EMBL/GenBank/DDBJ databases">
        <authorList>
            <person name="Varghese N."/>
            <person name="Submissions S."/>
        </authorList>
    </citation>
    <scope>NUCLEOTIDE SEQUENCE [LARGE SCALE GENOMIC DNA]</scope>
    <source>
        <strain evidence="2">DSM 19055</strain>
    </source>
</reference>
<dbReference type="AlphaFoldDB" id="A0A1M5WQ98"/>
<dbReference type="EMBL" id="FQWT01000008">
    <property type="protein sequence ID" value="SHH89661.1"/>
    <property type="molecule type" value="Genomic_DNA"/>
</dbReference>
<sequence length="77" mass="9280">MREDYKKIKKLIERNDYFYNKKIIQKKEYVINSILFAEKLDKILNQDQREVVADFLSDEYSFVKFNLSVSILKAVPN</sequence>
<gene>
    <name evidence="1" type="ORF">SAMN05421866_4178</name>
</gene>
<dbReference type="STRING" id="421058.SAMN05421866_4178"/>
<accession>A0A1M5WQ98</accession>